<dbReference type="InterPro" id="IPR011042">
    <property type="entry name" value="6-blade_b-propeller_TolB-like"/>
</dbReference>
<evidence type="ECO:0000313" key="5">
    <source>
        <dbReference type="Proteomes" id="UP000703295"/>
    </source>
</evidence>
<sequence>MKKQLFIACSLCGTLLVNAENIEVTSFKYAGPYALMQPYQVDSVDVNSKPWKAESLLDTPVSFSLLDGAEVKQAGQLTPSSDYALHLMGFVLENTHYGQVSLKVEGASHYQVYVDGKRVEDTLLSLDPATHQVVIKYLSVPGEQSVPKVSLDAKQDGVFTLRTEQGRLFTLADVLHGTRITGTELSADGKYLITSYTVTKEGGKTTSQTKVKELKTGKVLATREESLHWMPRSAKYYYVRQGVSGRELVTVDPVSGQEEVWVSHLPEGSFRVAPTEDYLLFTLVQKGPEEKKEIYEFIDPDDRQPGWRNRTYLARFDVKTGVCQPLTFGYKNVWATDISSDGRSILVMVSNHRMGKRPTTLFSLYKMDVQTLKVEELVKDDGFLTNALFSPDGRQVLLSGSPECLGGIGKNVKEGQTPSMIDIQLYLMDLQSKQIEPLTKTFNPNVMQAVWSAADNCVYFNAEDRDCISLFRLNPAKKHIEKVNVPEEMVLGFSVAEKAPSLSFYGESASNAHRQYVVDLKKDASKLEEDLHGELKDVLLGECKAWDFVNSRGDTICGRYYLPPHFDPNKKYPMIVNYYGGCSPTSRNFGSRYPHHAYAALGYVVYVVEPSGATGFGQEFSARHVNTFGDYVADDIIEGTRKFVEAHPFVNGKKIGCIGASYGGFMTQYLQTKTDLFAAAISHAGISDHTSYWGEGYWGYSYSEVSAANSYPWKNPELFVDHSPLFNADKVHTPLLFLHGSVDTNVPIGESIQMFTALKLLGRETAMVVVEGQDHHITDYQKRIQWQNTIFAWFAKWLQDDPTWWNTLYPPKTL</sequence>
<dbReference type="InterPro" id="IPR001375">
    <property type="entry name" value="Peptidase_S9_cat"/>
</dbReference>
<evidence type="ECO:0000256" key="2">
    <source>
        <dbReference type="SAM" id="SignalP"/>
    </source>
</evidence>
<organism evidence="4 5">
    <name type="scientific">Bacteroides mediterraneensis</name>
    <dbReference type="NCBI Taxonomy" id="1841856"/>
    <lineage>
        <taxon>Bacteria</taxon>
        <taxon>Pseudomonadati</taxon>
        <taxon>Bacteroidota</taxon>
        <taxon>Bacteroidia</taxon>
        <taxon>Bacteroidales</taxon>
        <taxon>Bacteroidaceae</taxon>
        <taxon>Bacteroides</taxon>
    </lineage>
</organism>
<evidence type="ECO:0000259" key="3">
    <source>
        <dbReference type="Pfam" id="PF00326"/>
    </source>
</evidence>
<feature type="domain" description="Peptidase S9 prolyl oligopeptidase catalytic" evidence="3">
    <location>
        <begin position="598"/>
        <end position="800"/>
    </location>
</feature>
<keyword evidence="2" id="KW-0732">Signal</keyword>
<keyword evidence="5" id="KW-1185">Reference proteome</keyword>
<evidence type="ECO:0000313" key="4">
    <source>
        <dbReference type="EMBL" id="MBM6758248.1"/>
    </source>
</evidence>
<dbReference type="InterPro" id="IPR029058">
    <property type="entry name" value="AB_hydrolase_fold"/>
</dbReference>
<dbReference type="PANTHER" id="PTHR42776">
    <property type="entry name" value="SERINE PEPTIDASE S9 FAMILY MEMBER"/>
    <property type="match status" value="1"/>
</dbReference>
<feature type="signal peptide" evidence="2">
    <location>
        <begin position="1"/>
        <end position="19"/>
    </location>
</feature>
<dbReference type="Proteomes" id="UP000703295">
    <property type="component" value="Unassembled WGS sequence"/>
</dbReference>
<dbReference type="PANTHER" id="PTHR42776:SF27">
    <property type="entry name" value="DIPEPTIDYL PEPTIDASE FAMILY MEMBER 6"/>
    <property type="match status" value="1"/>
</dbReference>
<dbReference type="EMBL" id="JACJJW010000012">
    <property type="protein sequence ID" value="MBM6758248.1"/>
    <property type="molecule type" value="Genomic_DNA"/>
</dbReference>
<dbReference type="Pfam" id="PF00326">
    <property type="entry name" value="Peptidase_S9"/>
    <property type="match status" value="1"/>
</dbReference>
<gene>
    <name evidence="4" type="ORF">H6A31_06070</name>
</gene>
<protein>
    <submittedName>
        <fullName evidence="4">S9 family peptidase</fullName>
    </submittedName>
</protein>
<keyword evidence="1" id="KW-0378">Hydrolase</keyword>
<accession>A0ABS2EUJ3</accession>
<comment type="caution">
    <text evidence="4">The sequence shown here is derived from an EMBL/GenBank/DDBJ whole genome shotgun (WGS) entry which is preliminary data.</text>
</comment>
<reference evidence="4 5" key="1">
    <citation type="journal article" date="2021" name="Sci. Rep.">
        <title>The distribution of antibiotic resistance genes in chicken gut microbiota commensals.</title>
        <authorList>
            <person name="Juricova H."/>
            <person name="Matiasovicova J."/>
            <person name="Kubasova T."/>
            <person name="Cejkova D."/>
            <person name="Rychlik I."/>
        </authorList>
    </citation>
    <scope>NUCLEOTIDE SEQUENCE [LARGE SCALE GENOMIC DNA]</scope>
    <source>
        <strain evidence="4 5">An801</strain>
    </source>
</reference>
<feature type="chain" id="PRO_5046936184" evidence="2">
    <location>
        <begin position="20"/>
        <end position="814"/>
    </location>
</feature>
<dbReference type="Gene3D" id="3.40.50.1820">
    <property type="entry name" value="alpha/beta hydrolase"/>
    <property type="match status" value="1"/>
</dbReference>
<evidence type="ECO:0000256" key="1">
    <source>
        <dbReference type="ARBA" id="ARBA00022801"/>
    </source>
</evidence>
<dbReference type="Gene3D" id="2.120.10.30">
    <property type="entry name" value="TolB, C-terminal domain"/>
    <property type="match status" value="1"/>
</dbReference>
<dbReference type="SUPFAM" id="SSF53474">
    <property type="entry name" value="alpha/beta-Hydrolases"/>
    <property type="match status" value="1"/>
</dbReference>
<proteinExistence type="predicted"/>
<name>A0ABS2EUJ3_9BACE</name>
<dbReference type="SUPFAM" id="SSF82171">
    <property type="entry name" value="DPP6 N-terminal domain-like"/>
    <property type="match status" value="1"/>
</dbReference>
<dbReference type="RefSeq" id="WP_204475472.1">
    <property type="nucleotide sequence ID" value="NZ_JACJJW010000012.1"/>
</dbReference>